<accession>A0A2I1K0I1</accession>
<feature type="active site" description="Nucleophile" evidence="1">
    <location>
        <position position="91"/>
    </location>
</feature>
<dbReference type="Pfam" id="PF12146">
    <property type="entry name" value="Hydrolase_4"/>
    <property type="match status" value="1"/>
</dbReference>
<organism evidence="3 4">
    <name type="scientific">Falseniella ignava</name>
    <dbReference type="NCBI Taxonomy" id="137730"/>
    <lineage>
        <taxon>Bacteria</taxon>
        <taxon>Bacillati</taxon>
        <taxon>Bacillota</taxon>
        <taxon>Bacilli</taxon>
        <taxon>Lactobacillales</taxon>
        <taxon>Aerococcaceae</taxon>
        <taxon>Falseniella</taxon>
    </lineage>
</organism>
<dbReference type="Gene3D" id="3.40.50.1820">
    <property type="entry name" value="alpha/beta hydrolase"/>
    <property type="match status" value="1"/>
</dbReference>
<feature type="domain" description="Serine aminopeptidase S33" evidence="2">
    <location>
        <begin position="16"/>
        <end position="224"/>
    </location>
</feature>
<evidence type="ECO:0000256" key="1">
    <source>
        <dbReference type="PIRSR" id="PIRSR017388-1"/>
    </source>
</evidence>
<dbReference type="OrthoDB" id="9800213at2"/>
<dbReference type="SUPFAM" id="SSF53474">
    <property type="entry name" value="alpha/beta-Hydrolases"/>
    <property type="match status" value="1"/>
</dbReference>
<dbReference type="AlphaFoldDB" id="A0A2I1K0I1"/>
<evidence type="ECO:0000313" key="3">
    <source>
        <dbReference type="EMBL" id="PKY89158.1"/>
    </source>
</evidence>
<name>A0A2I1K0I1_9LACT</name>
<dbReference type="InterPro" id="IPR029058">
    <property type="entry name" value="AB_hydrolase_fold"/>
</dbReference>
<comment type="caution">
    <text evidence="3">The sequence shown here is derived from an EMBL/GenBank/DDBJ whole genome shotgun (WGS) entry which is preliminary data.</text>
</comment>
<dbReference type="GO" id="GO:0052689">
    <property type="term" value="F:carboxylic ester hydrolase activity"/>
    <property type="evidence" value="ECO:0007669"/>
    <property type="project" value="InterPro"/>
</dbReference>
<sequence length="246" mass="27383">MSTTDRSFFYQTGEVAILLLHSYTSSPIDFRTFARLLSKAGFSVYGPVLTHHGGAIEETIANPDVWIEDGYQAVEHLKSLGYKKIIAFGVSLGGLIAMHLIANSEDVLGGGAFCAPLIPESSNKVAESFVKRFVQEKKKLGWTPQEIGQATQGMEQEVSKVVLEPLGEISYALLKQFAELDKPVLIAQGGQDTMIDPQQSRDLLDYFHKRKPELIWYEEGLHVLTIGRTKQQLADEVIRFVNSHFV</sequence>
<dbReference type="RefSeq" id="WP_101954206.1">
    <property type="nucleotide sequence ID" value="NZ_PKHE01000008.1"/>
</dbReference>
<dbReference type="InterPro" id="IPR012354">
    <property type="entry name" value="Esterase_lipase"/>
</dbReference>
<protein>
    <recommendedName>
        <fullName evidence="2">Serine aminopeptidase S33 domain-containing protein</fullName>
    </recommendedName>
</protein>
<gene>
    <name evidence="3" type="ORF">CYJ57_04250</name>
</gene>
<dbReference type="InterPro" id="IPR051044">
    <property type="entry name" value="MAG_DAG_Lipase"/>
</dbReference>
<evidence type="ECO:0000259" key="2">
    <source>
        <dbReference type="Pfam" id="PF12146"/>
    </source>
</evidence>
<evidence type="ECO:0000313" key="4">
    <source>
        <dbReference type="Proteomes" id="UP000234384"/>
    </source>
</evidence>
<feature type="active site" description="Charge relay system" evidence="1">
    <location>
        <position position="222"/>
    </location>
</feature>
<proteinExistence type="predicted"/>
<feature type="active site" description="Charge relay system" evidence="1">
    <location>
        <position position="192"/>
    </location>
</feature>
<dbReference type="InterPro" id="IPR022742">
    <property type="entry name" value="Hydrolase_4"/>
</dbReference>
<dbReference type="PANTHER" id="PTHR11614">
    <property type="entry name" value="PHOSPHOLIPASE-RELATED"/>
    <property type="match status" value="1"/>
</dbReference>
<dbReference type="PIRSF" id="PIRSF017388">
    <property type="entry name" value="Esterase_lipase"/>
    <property type="match status" value="1"/>
</dbReference>
<reference evidence="3 4" key="1">
    <citation type="submission" date="2017-12" db="EMBL/GenBank/DDBJ databases">
        <title>Phylogenetic diversity of female urinary microbiome.</title>
        <authorList>
            <person name="Thomas-White K."/>
            <person name="Wolfe A.J."/>
        </authorList>
    </citation>
    <scope>NUCLEOTIDE SEQUENCE [LARGE SCALE GENOMIC DNA]</scope>
    <source>
        <strain evidence="3 4">UMB0898</strain>
    </source>
</reference>
<dbReference type="EMBL" id="PKHE01000008">
    <property type="protein sequence ID" value="PKY89158.1"/>
    <property type="molecule type" value="Genomic_DNA"/>
</dbReference>
<dbReference type="Proteomes" id="UP000234384">
    <property type="component" value="Unassembled WGS sequence"/>
</dbReference>